<keyword evidence="1" id="KW-1133">Transmembrane helix</keyword>
<organism evidence="2 3">
    <name type="scientific">Daphnia pulex</name>
    <name type="common">Water flea</name>
    <dbReference type="NCBI Taxonomy" id="6669"/>
    <lineage>
        <taxon>Eukaryota</taxon>
        <taxon>Metazoa</taxon>
        <taxon>Ecdysozoa</taxon>
        <taxon>Arthropoda</taxon>
        <taxon>Crustacea</taxon>
        <taxon>Branchiopoda</taxon>
        <taxon>Diplostraca</taxon>
        <taxon>Cladocera</taxon>
        <taxon>Anomopoda</taxon>
        <taxon>Daphniidae</taxon>
        <taxon>Daphnia</taxon>
    </lineage>
</organism>
<dbReference type="EMBL" id="GL732589">
    <property type="protein sequence ID" value="EFX73572.1"/>
    <property type="molecule type" value="Genomic_DNA"/>
</dbReference>
<dbReference type="AlphaFoldDB" id="E9H3S5"/>
<dbReference type="KEGG" id="dpx:DAPPUDRAFT_252913"/>
<keyword evidence="1" id="KW-0812">Transmembrane</keyword>
<proteinExistence type="predicted"/>
<reference evidence="2 3" key="1">
    <citation type="journal article" date="2011" name="Science">
        <title>The ecoresponsive genome of Daphnia pulex.</title>
        <authorList>
            <person name="Colbourne J.K."/>
            <person name="Pfrender M.E."/>
            <person name="Gilbert D."/>
            <person name="Thomas W.K."/>
            <person name="Tucker A."/>
            <person name="Oakley T.H."/>
            <person name="Tokishita S."/>
            <person name="Aerts A."/>
            <person name="Arnold G.J."/>
            <person name="Basu M.K."/>
            <person name="Bauer D.J."/>
            <person name="Caceres C.E."/>
            <person name="Carmel L."/>
            <person name="Casola C."/>
            <person name="Choi J.H."/>
            <person name="Detter J.C."/>
            <person name="Dong Q."/>
            <person name="Dusheyko S."/>
            <person name="Eads B.D."/>
            <person name="Frohlich T."/>
            <person name="Geiler-Samerotte K.A."/>
            <person name="Gerlach D."/>
            <person name="Hatcher P."/>
            <person name="Jogdeo S."/>
            <person name="Krijgsveld J."/>
            <person name="Kriventseva E.V."/>
            <person name="Kultz D."/>
            <person name="Laforsch C."/>
            <person name="Lindquist E."/>
            <person name="Lopez J."/>
            <person name="Manak J.R."/>
            <person name="Muller J."/>
            <person name="Pangilinan J."/>
            <person name="Patwardhan R.P."/>
            <person name="Pitluck S."/>
            <person name="Pritham E.J."/>
            <person name="Rechtsteiner A."/>
            <person name="Rho M."/>
            <person name="Rogozin I.B."/>
            <person name="Sakarya O."/>
            <person name="Salamov A."/>
            <person name="Schaack S."/>
            <person name="Shapiro H."/>
            <person name="Shiga Y."/>
            <person name="Skalitzky C."/>
            <person name="Smith Z."/>
            <person name="Souvorov A."/>
            <person name="Sung W."/>
            <person name="Tang Z."/>
            <person name="Tsuchiya D."/>
            <person name="Tu H."/>
            <person name="Vos H."/>
            <person name="Wang M."/>
            <person name="Wolf Y.I."/>
            <person name="Yamagata H."/>
            <person name="Yamada T."/>
            <person name="Ye Y."/>
            <person name="Shaw J.R."/>
            <person name="Andrews J."/>
            <person name="Crease T.J."/>
            <person name="Tang H."/>
            <person name="Lucas S.M."/>
            <person name="Robertson H.M."/>
            <person name="Bork P."/>
            <person name="Koonin E.V."/>
            <person name="Zdobnov E.M."/>
            <person name="Grigoriev I.V."/>
            <person name="Lynch M."/>
            <person name="Boore J.L."/>
        </authorList>
    </citation>
    <scope>NUCLEOTIDE SEQUENCE [LARGE SCALE GENOMIC DNA]</scope>
</reference>
<keyword evidence="1" id="KW-0472">Membrane</keyword>
<name>E9H3S5_DAPPU</name>
<dbReference type="OrthoDB" id="10463212at2759"/>
<sequence length="173" mass="19337">MATPPDFWWRNSSFLTTKAAANRHSLTPECRNLEHCNVKVDVYIKAANLDITYSRVVRQQGTLPTIEVIVVQDCFVGFLSFFYMQISQIVLYVMIPNWVSCSGVLIMLALINITTATANLRQERSPPALQLVVADVTIETTPKRLAFAETPRPTYVPPTSTPGIINPLKVAQK</sequence>
<protein>
    <submittedName>
        <fullName evidence="2">Uncharacterized protein</fullName>
    </submittedName>
</protein>
<dbReference type="InParanoid" id="E9H3S5"/>
<feature type="transmembrane region" description="Helical" evidence="1">
    <location>
        <begin position="89"/>
        <end position="111"/>
    </location>
</feature>
<evidence type="ECO:0000256" key="1">
    <source>
        <dbReference type="SAM" id="Phobius"/>
    </source>
</evidence>
<accession>E9H3S5</accession>
<keyword evidence="3" id="KW-1185">Reference proteome</keyword>
<evidence type="ECO:0000313" key="3">
    <source>
        <dbReference type="Proteomes" id="UP000000305"/>
    </source>
</evidence>
<dbReference type="Proteomes" id="UP000000305">
    <property type="component" value="Unassembled WGS sequence"/>
</dbReference>
<evidence type="ECO:0000313" key="2">
    <source>
        <dbReference type="EMBL" id="EFX73572.1"/>
    </source>
</evidence>
<dbReference type="HOGENOM" id="CLU_1549215_0_0_1"/>
<gene>
    <name evidence="2" type="ORF">DAPPUDRAFT_252913</name>
</gene>